<name>A0A317GDU9_LIMRT</name>
<proteinExistence type="predicted"/>
<protein>
    <submittedName>
        <fullName evidence="1">Uncharacterized protein</fullName>
    </submittedName>
</protein>
<evidence type="ECO:0000313" key="1">
    <source>
        <dbReference type="EMBL" id="PWT44693.1"/>
    </source>
</evidence>
<evidence type="ECO:0000313" key="2">
    <source>
        <dbReference type="Proteomes" id="UP000245866"/>
    </source>
</evidence>
<gene>
    <name evidence="1" type="ORF">DKZ23_10380</name>
</gene>
<dbReference type="AlphaFoldDB" id="A0A317GDU9"/>
<comment type="caution">
    <text evidence="1">The sequence shown here is derived from an EMBL/GenBank/DDBJ whole genome shotgun (WGS) entry which is preliminary data.</text>
</comment>
<dbReference type="EMBL" id="QGHS01000225">
    <property type="protein sequence ID" value="PWT44693.1"/>
    <property type="molecule type" value="Genomic_DNA"/>
</dbReference>
<reference evidence="1 2" key="1">
    <citation type="journal article" date="2018" name="Front. Microbiol.">
        <title>Comparative Genomics of the Herbivore Gut Symbiont Lactobacillus reuteri Reveals Genetic Diversity and Lifestyle Adaptation.</title>
        <authorList>
            <person name="Zhao J."/>
        </authorList>
    </citation>
    <scope>NUCLEOTIDE SEQUENCE [LARGE SCALE GENOMIC DNA]</scope>
    <source>
        <strain evidence="1 2">LR12</strain>
    </source>
</reference>
<organism evidence="1 2">
    <name type="scientific">Limosilactobacillus reuteri</name>
    <name type="common">Lactobacillus reuteri</name>
    <dbReference type="NCBI Taxonomy" id="1598"/>
    <lineage>
        <taxon>Bacteria</taxon>
        <taxon>Bacillati</taxon>
        <taxon>Bacillota</taxon>
        <taxon>Bacilli</taxon>
        <taxon>Lactobacillales</taxon>
        <taxon>Lactobacillaceae</taxon>
        <taxon>Limosilactobacillus</taxon>
    </lineage>
</organism>
<dbReference type="RefSeq" id="WP_134908099.1">
    <property type="nucleotide sequence ID" value="NZ_JAJAOX010000141.1"/>
</dbReference>
<dbReference type="Proteomes" id="UP000245866">
    <property type="component" value="Unassembled WGS sequence"/>
</dbReference>
<accession>A0A317GDU9</accession>
<sequence>MNSERVTTDELIIKINSFPKVYAVRNRTYGVCVYQDYESYKKDKASWFMNIDPKATSIAQPFGCNFEGWPEDWSDSDYWNMSVDEAFDMADYLQDMIANLIDRYIATPVFSRDETILSSVTKEALLHQLKGTINNKNLSAEAREACLKYAYGVFSTLCLERDYEATVKPERGVEIVFPN</sequence>